<dbReference type="SMART" id="SM00100">
    <property type="entry name" value="cNMP"/>
    <property type="match status" value="1"/>
</dbReference>
<comment type="caution">
    <text evidence="3">The sequence shown here is derived from an EMBL/GenBank/DDBJ whole genome shotgun (WGS) entry which is preliminary data.</text>
</comment>
<dbReference type="PROSITE" id="PS50042">
    <property type="entry name" value="CNMP_BINDING_3"/>
    <property type="match status" value="1"/>
</dbReference>
<reference evidence="3 4" key="1">
    <citation type="submission" date="2019-03" db="EMBL/GenBank/DDBJ databases">
        <title>Genomic Encyclopedia of Archaeal and Bacterial Type Strains, Phase II (KMG-II): from individual species to whole genera.</title>
        <authorList>
            <person name="Goeker M."/>
        </authorList>
    </citation>
    <scope>NUCLEOTIDE SEQUENCE [LARGE SCALE GENOMIC DNA]</scope>
    <source>
        <strain evidence="3 4">DSM 27697</strain>
    </source>
</reference>
<sequence>MDINQEVERLRQISMFAKVDISKLKLLAFTSQLLTCKPGEVLIKVNDPSDCVYLVMDGELEILSKTTCGREQSIIRQRGDLIGEIAVISKTRRTASVRAVTEAKVLRIEADAFIDMMTKNSDVALDVMRQLSDKLAQAIQTNESLQARLAELKNEKCSETGHEC</sequence>
<dbReference type="InterPro" id="IPR018488">
    <property type="entry name" value="cNMP-bd_CS"/>
</dbReference>
<dbReference type="InterPro" id="IPR000595">
    <property type="entry name" value="cNMP-bd_dom"/>
</dbReference>
<dbReference type="AlphaFoldDB" id="A0A4R1GDD5"/>
<dbReference type="Proteomes" id="UP000294546">
    <property type="component" value="Unassembled WGS sequence"/>
</dbReference>
<evidence type="ECO:0000256" key="1">
    <source>
        <dbReference type="SAM" id="Coils"/>
    </source>
</evidence>
<dbReference type="GO" id="GO:0005829">
    <property type="term" value="C:cytosol"/>
    <property type="evidence" value="ECO:0007669"/>
    <property type="project" value="TreeGrafter"/>
</dbReference>
<feature type="domain" description="Cyclic nucleotide-binding" evidence="2">
    <location>
        <begin position="15"/>
        <end position="134"/>
    </location>
</feature>
<dbReference type="CDD" id="cd00038">
    <property type="entry name" value="CAP_ED"/>
    <property type="match status" value="1"/>
</dbReference>
<evidence type="ECO:0000259" key="2">
    <source>
        <dbReference type="PROSITE" id="PS50042"/>
    </source>
</evidence>
<keyword evidence="1" id="KW-0175">Coiled coil</keyword>
<protein>
    <submittedName>
        <fullName evidence="3">Cyclic nucleotide-binding domain-containing protein</fullName>
    </submittedName>
</protein>
<proteinExistence type="predicted"/>
<dbReference type="Pfam" id="PF00027">
    <property type="entry name" value="cNMP_binding"/>
    <property type="match status" value="1"/>
</dbReference>
<accession>A0A4R1GDD5</accession>
<dbReference type="InterPro" id="IPR014710">
    <property type="entry name" value="RmlC-like_jellyroll"/>
</dbReference>
<evidence type="ECO:0000313" key="3">
    <source>
        <dbReference type="EMBL" id="TCK04873.1"/>
    </source>
</evidence>
<dbReference type="EMBL" id="SMFU01000010">
    <property type="protein sequence ID" value="TCK04873.1"/>
    <property type="molecule type" value="Genomic_DNA"/>
</dbReference>
<feature type="coiled-coil region" evidence="1">
    <location>
        <begin position="128"/>
        <end position="155"/>
    </location>
</feature>
<gene>
    <name evidence="3" type="ORF">CLV83_3322</name>
</gene>
<dbReference type="PANTHER" id="PTHR11635">
    <property type="entry name" value="CAMP-DEPENDENT PROTEIN KINASE REGULATORY CHAIN"/>
    <property type="match status" value="1"/>
</dbReference>
<name>A0A4R1GDD5_9GAMM</name>
<dbReference type="SUPFAM" id="SSF51206">
    <property type="entry name" value="cAMP-binding domain-like"/>
    <property type="match status" value="1"/>
</dbReference>
<organism evidence="3 4">
    <name type="scientific">Marinobacterium mangrovicola</name>
    <dbReference type="NCBI Taxonomy" id="1476959"/>
    <lineage>
        <taxon>Bacteria</taxon>
        <taxon>Pseudomonadati</taxon>
        <taxon>Pseudomonadota</taxon>
        <taxon>Gammaproteobacteria</taxon>
        <taxon>Oceanospirillales</taxon>
        <taxon>Oceanospirillaceae</taxon>
        <taxon>Marinobacterium</taxon>
    </lineage>
</organism>
<keyword evidence="4" id="KW-1185">Reference proteome</keyword>
<dbReference type="InterPro" id="IPR018490">
    <property type="entry name" value="cNMP-bd_dom_sf"/>
</dbReference>
<evidence type="ECO:0000313" key="4">
    <source>
        <dbReference type="Proteomes" id="UP000294546"/>
    </source>
</evidence>
<dbReference type="InterPro" id="IPR050503">
    <property type="entry name" value="cAMP-dep_PK_reg_su-like"/>
</dbReference>
<dbReference type="PROSITE" id="PS00889">
    <property type="entry name" value="CNMP_BINDING_2"/>
    <property type="match status" value="1"/>
</dbReference>
<dbReference type="GO" id="GO:0005952">
    <property type="term" value="C:cAMP-dependent protein kinase complex"/>
    <property type="evidence" value="ECO:0007669"/>
    <property type="project" value="InterPro"/>
</dbReference>
<dbReference type="Gene3D" id="2.60.120.10">
    <property type="entry name" value="Jelly Rolls"/>
    <property type="match status" value="1"/>
</dbReference>
<dbReference type="PANTHER" id="PTHR11635:SF152">
    <property type="entry name" value="CAMP-DEPENDENT PROTEIN KINASE TYPE I REGULATORY SUBUNIT-RELATED"/>
    <property type="match status" value="1"/>
</dbReference>